<dbReference type="GO" id="GO:0044571">
    <property type="term" value="P:[2Fe-2S] cluster assembly"/>
    <property type="evidence" value="ECO:0007669"/>
    <property type="project" value="InterPro"/>
</dbReference>
<comment type="similarity">
    <text evidence="1">Belongs to the HscB family.</text>
</comment>
<dbReference type="GO" id="GO:0001671">
    <property type="term" value="F:ATPase activator activity"/>
    <property type="evidence" value="ECO:0007669"/>
    <property type="project" value="InterPro"/>
</dbReference>
<accession>A0A5C7A949</accession>
<dbReference type="NCBIfam" id="TIGR00714">
    <property type="entry name" value="hscB"/>
    <property type="match status" value="1"/>
</dbReference>
<comment type="caution">
    <text evidence="4">The sequence shown here is derived from an EMBL/GenBank/DDBJ whole genome shotgun (WGS) entry which is preliminary data.</text>
</comment>
<dbReference type="OrthoDB" id="287587at2"/>
<evidence type="ECO:0000256" key="1">
    <source>
        <dbReference type="ARBA" id="ARBA00010476"/>
    </source>
</evidence>
<dbReference type="PANTHER" id="PTHR14021:SF15">
    <property type="entry name" value="IRON-SULFUR CLUSTER CO-CHAPERONE PROTEIN HSCB"/>
    <property type="match status" value="1"/>
</dbReference>
<dbReference type="Gene3D" id="1.10.287.110">
    <property type="entry name" value="DnaJ domain"/>
    <property type="match status" value="1"/>
</dbReference>
<feature type="domain" description="Co-chaperone HscB C-terminal oligomerisation" evidence="3">
    <location>
        <begin position="104"/>
        <end position="177"/>
    </location>
</feature>
<reference evidence="4 5" key="1">
    <citation type="submission" date="2019-08" db="EMBL/GenBank/DDBJ databases">
        <title>Genome sequence of Psychrobacter frigidicola ACAM304 (type strain).</title>
        <authorList>
            <person name="Bowman J.P."/>
        </authorList>
    </citation>
    <scope>NUCLEOTIDE SEQUENCE [LARGE SCALE GENOMIC DNA]</scope>
    <source>
        <strain evidence="4 5">ACAM 304</strain>
    </source>
</reference>
<dbReference type="InterPro" id="IPR036869">
    <property type="entry name" value="J_dom_sf"/>
</dbReference>
<dbReference type="Pfam" id="PF07743">
    <property type="entry name" value="HSCB_C"/>
    <property type="match status" value="1"/>
</dbReference>
<dbReference type="GO" id="GO:0051259">
    <property type="term" value="P:protein complex oligomerization"/>
    <property type="evidence" value="ECO:0007669"/>
    <property type="project" value="InterPro"/>
</dbReference>
<gene>
    <name evidence="4" type="primary">hscB</name>
    <name evidence="4" type="ORF">ES754_04525</name>
</gene>
<protein>
    <submittedName>
        <fullName evidence="4">Fe-S protein assembly co-chaperone HscB</fullName>
    </submittedName>
</protein>
<dbReference type="SUPFAM" id="SSF47144">
    <property type="entry name" value="HSC20 (HSCB), C-terminal oligomerisation domain"/>
    <property type="match status" value="1"/>
</dbReference>
<organism evidence="4 5">
    <name type="scientific">Psychrobacter frigidicola</name>
    <dbReference type="NCBI Taxonomy" id="45611"/>
    <lineage>
        <taxon>Bacteria</taxon>
        <taxon>Pseudomonadati</taxon>
        <taxon>Pseudomonadota</taxon>
        <taxon>Gammaproteobacteria</taxon>
        <taxon>Moraxellales</taxon>
        <taxon>Moraxellaceae</taxon>
        <taxon>Psychrobacter</taxon>
    </lineage>
</organism>
<dbReference type="RefSeq" id="WP_147222437.1">
    <property type="nucleotide sequence ID" value="NZ_CAJGYY010000001.1"/>
</dbReference>
<dbReference type="EMBL" id="VORZ01000001">
    <property type="protein sequence ID" value="TXD98206.1"/>
    <property type="molecule type" value="Genomic_DNA"/>
</dbReference>
<name>A0A5C7A949_9GAMM</name>
<keyword evidence="2" id="KW-0143">Chaperone</keyword>
<dbReference type="InterPro" id="IPR004640">
    <property type="entry name" value="HscB"/>
</dbReference>
<sequence length="197" mass="22576">MTDNMIDSTPEAQFDNFFTLFEQPVQFELLQDSLDQRLRVLQKRYHPDNVAKNLTDTAKAQQHSEQASALINQGYQTLSAPDSRASYLLDMAGQAQNVEQSIADLDFLEDAMQMRIDLDEAINDKERPTLQQMHPKIIERLTIQSTRFITAYQNKEWETAIDATQKLKFLVKLDADITTGLDDVANIEQSDDDDLYV</sequence>
<dbReference type="InterPro" id="IPR036386">
    <property type="entry name" value="HscB_C_sf"/>
</dbReference>
<evidence type="ECO:0000313" key="5">
    <source>
        <dbReference type="Proteomes" id="UP000321903"/>
    </source>
</evidence>
<evidence type="ECO:0000259" key="3">
    <source>
        <dbReference type="Pfam" id="PF07743"/>
    </source>
</evidence>
<dbReference type="AlphaFoldDB" id="A0A5C7A949"/>
<evidence type="ECO:0000256" key="2">
    <source>
        <dbReference type="ARBA" id="ARBA00023186"/>
    </source>
</evidence>
<evidence type="ECO:0000313" key="4">
    <source>
        <dbReference type="EMBL" id="TXD98206.1"/>
    </source>
</evidence>
<dbReference type="SUPFAM" id="SSF46565">
    <property type="entry name" value="Chaperone J-domain"/>
    <property type="match status" value="1"/>
</dbReference>
<dbReference type="Gene3D" id="1.20.1280.20">
    <property type="entry name" value="HscB, C-terminal domain"/>
    <property type="match status" value="1"/>
</dbReference>
<keyword evidence="5" id="KW-1185">Reference proteome</keyword>
<dbReference type="InterPro" id="IPR009073">
    <property type="entry name" value="HscB_oligo_C"/>
</dbReference>
<dbReference type="PANTHER" id="PTHR14021">
    <property type="entry name" value="IRON-SULFUR CLUSTER CO-CHAPERONE PROTEIN HSCB"/>
    <property type="match status" value="1"/>
</dbReference>
<proteinExistence type="inferred from homology"/>
<dbReference type="GO" id="GO:0051087">
    <property type="term" value="F:protein-folding chaperone binding"/>
    <property type="evidence" value="ECO:0007669"/>
    <property type="project" value="InterPro"/>
</dbReference>
<dbReference type="Proteomes" id="UP000321903">
    <property type="component" value="Unassembled WGS sequence"/>
</dbReference>